<dbReference type="Proteomes" id="UP001596108">
    <property type="component" value="Unassembled WGS sequence"/>
</dbReference>
<protein>
    <recommendedName>
        <fullName evidence="3">DUF5050 domain-containing protein</fullName>
    </recommendedName>
</protein>
<organism evidence="1 2">
    <name type="scientific">Cohnella yongneupensis</name>
    <dbReference type="NCBI Taxonomy" id="425006"/>
    <lineage>
        <taxon>Bacteria</taxon>
        <taxon>Bacillati</taxon>
        <taxon>Bacillota</taxon>
        <taxon>Bacilli</taxon>
        <taxon>Bacillales</taxon>
        <taxon>Paenibacillaceae</taxon>
        <taxon>Cohnella</taxon>
    </lineage>
</organism>
<dbReference type="SUPFAM" id="SSF82171">
    <property type="entry name" value="DPP6 N-terminal domain-like"/>
    <property type="match status" value="1"/>
</dbReference>
<evidence type="ECO:0008006" key="3">
    <source>
        <dbReference type="Google" id="ProtNLM"/>
    </source>
</evidence>
<dbReference type="EMBL" id="JBHSNC010000027">
    <property type="protein sequence ID" value="MFC5529718.1"/>
    <property type="molecule type" value="Genomic_DNA"/>
</dbReference>
<sequence>MLTGAVRKAPSPGNVPELKITAKKIAVMNPKEPLTIYWAKSEIGLYQTVITSKTTKTSAVISGNYGNVLYQNYESVYLLKYDKNRKSDIYQLEISTKKIKRLTNEGNIDYFFLKKNSIYYVKGSMGMEPSVYRISLNGKSKVRVSPTVLDVGDKKYRYYIGSTGPIEEGEDIYFPLVRNPWPSSGEKYIEPLEEEYSLESENKDEEVLSAFEVEYSDYIGDIDSDSFVFTEKDAETEMSYLHLIFKNKEKVRKINGWSVEPLDILNGWVYFTAEDTEGQNSGLFAIKLDGSGLRQIGNDEFSYSDYIGNVKGYLVFQDRNKGSFTVFK</sequence>
<reference evidence="2" key="1">
    <citation type="journal article" date="2019" name="Int. J. Syst. Evol. Microbiol.">
        <title>The Global Catalogue of Microorganisms (GCM) 10K type strain sequencing project: providing services to taxonomists for standard genome sequencing and annotation.</title>
        <authorList>
            <consortium name="The Broad Institute Genomics Platform"/>
            <consortium name="The Broad Institute Genome Sequencing Center for Infectious Disease"/>
            <person name="Wu L."/>
            <person name="Ma J."/>
        </authorList>
    </citation>
    <scope>NUCLEOTIDE SEQUENCE [LARGE SCALE GENOMIC DNA]</scope>
    <source>
        <strain evidence="2">CGMCC 1.18578</strain>
    </source>
</reference>
<comment type="caution">
    <text evidence="1">The sequence shown here is derived from an EMBL/GenBank/DDBJ whole genome shotgun (WGS) entry which is preliminary data.</text>
</comment>
<name>A0ABW0QZ59_9BACL</name>
<keyword evidence="2" id="KW-1185">Reference proteome</keyword>
<proteinExistence type="predicted"/>
<dbReference type="RefSeq" id="WP_378111613.1">
    <property type="nucleotide sequence ID" value="NZ_JBHSNC010000027.1"/>
</dbReference>
<gene>
    <name evidence="1" type="ORF">ACFPQ4_09680</name>
</gene>
<accession>A0ABW0QZ59</accession>
<evidence type="ECO:0000313" key="2">
    <source>
        <dbReference type="Proteomes" id="UP001596108"/>
    </source>
</evidence>
<evidence type="ECO:0000313" key="1">
    <source>
        <dbReference type="EMBL" id="MFC5529718.1"/>
    </source>
</evidence>